<evidence type="ECO:0000313" key="3">
    <source>
        <dbReference type="Proteomes" id="UP000266089"/>
    </source>
</evidence>
<dbReference type="PANTHER" id="PTHR43242">
    <property type="entry name" value="NAD(P)-BINDING ROSSMANN-FOLD SUPERFAMILY PROTEIN"/>
    <property type="match status" value="1"/>
</dbReference>
<evidence type="ECO:0000259" key="1">
    <source>
        <dbReference type="Pfam" id="PF04321"/>
    </source>
</evidence>
<dbReference type="Pfam" id="PF04321">
    <property type="entry name" value="RmlD_sub_bind"/>
    <property type="match status" value="1"/>
</dbReference>
<dbReference type="InterPro" id="IPR036291">
    <property type="entry name" value="NAD(P)-bd_dom_sf"/>
</dbReference>
<proteinExistence type="predicted"/>
<evidence type="ECO:0000313" key="2">
    <source>
        <dbReference type="EMBL" id="RIH77462.1"/>
    </source>
</evidence>
<dbReference type="PANTHER" id="PTHR43242:SF1">
    <property type="entry name" value="NAD(P)-BINDING ROSSMANN-FOLD SUPERFAMILY PROTEIN"/>
    <property type="match status" value="1"/>
</dbReference>
<gene>
    <name evidence="2" type="primary">rmlD_1</name>
    <name evidence="2" type="ORF">Mcate_01321</name>
</gene>
<dbReference type="Gene3D" id="3.40.50.720">
    <property type="entry name" value="NAD(P)-binding Rossmann-like Domain"/>
    <property type="match status" value="1"/>
</dbReference>
<dbReference type="Proteomes" id="UP000266089">
    <property type="component" value="Unassembled WGS sequence"/>
</dbReference>
<keyword evidence="2" id="KW-0560">Oxidoreductase</keyword>
<dbReference type="RefSeq" id="WP_027887959.1">
    <property type="nucleotide sequence ID" value="NZ_JBHSXZ010000036.1"/>
</dbReference>
<dbReference type="CDD" id="cd05254">
    <property type="entry name" value="dTDP_HR_like_SDR_e"/>
    <property type="match status" value="1"/>
</dbReference>
<comment type="caution">
    <text evidence="2">The sequence shown here is derived from an EMBL/GenBank/DDBJ whole genome shotgun (WGS) entry which is preliminary data.</text>
</comment>
<dbReference type="EC" id="1.1.1.133" evidence="2"/>
<organism evidence="2 3">
    <name type="scientific">Meiothermus taiwanensis</name>
    <dbReference type="NCBI Taxonomy" id="172827"/>
    <lineage>
        <taxon>Bacteria</taxon>
        <taxon>Thermotogati</taxon>
        <taxon>Deinococcota</taxon>
        <taxon>Deinococci</taxon>
        <taxon>Thermales</taxon>
        <taxon>Thermaceae</taxon>
        <taxon>Meiothermus</taxon>
    </lineage>
</organism>
<sequence>MRVFVTGGTGYLGSTLLRLGSGRPWVLGASYWSQPPAVPGVGWVWLDIRDAAAVEQTLARFRPEVVIHTAYSKASPAALEAITVQGTAHVARACRALGARLIHLSTDQVFDGENPPYAESALPNPLTEYGQAKLRAEHWVQAILPSATIVRTSLIWGLNPIDPTSQMVLELADGKREGGLFSDEYRSFVYVEDLAQALWELVGLDYAGILHLGGAEVLSRLEFGRLIAPFHGRDPARLPARRRAEFPGPRPGNCALDSSLGRSLLQTRLRGVREVLRAHRPVG</sequence>
<name>A0A399E688_9DEIN</name>
<dbReference type="GO" id="GO:0008831">
    <property type="term" value="F:dTDP-4-dehydrorhamnose reductase activity"/>
    <property type="evidence" value="ECO:0007669"/>
    <property type="project" value="UniProtKB-EC"/>
</dbReference>
<reference evidence="2 3" key="1">
    <citation type="submission" date="2018-08" db="EMBL/GenBank/DDBJ databases">
        <title>Meiothermus cateniformans JCM 15151 genome sequencing project.</title>
        <authorList>
            <person name="Da Costa M.S."/>
            <person name="Albuquerque L."/>
            <person name="Raposo P."/>
            <person name="Froufe H.J.C."/>
            <person name="Barroso C.S."/>
            <person name="Egas C."/>
        </authorList>
    </citation>
    <scope>NUCLEOTIDE SEQUENCE [LARGE SCALE GENOMIC DNA]</scope>
    <source>
        <strain evidence="2 3">JCM 15151</strain>
    </source>
</reference>
<dbReference type="OrthoDB" id="25118at2"/>
<dbReference type="SUPFAM" id="SSF51735">
    <property type="entry name" value="NAD(P)-binding Rossmann-fold domains"/>
    <property type="match status" value="1"/>
</dbReference>
<accession>A0A399E688</accession>
<protein>
    <submittedName>
        <fullName evidence="2">dTDP-4-dehydrorhamnose reductase</fullName>
        <ecNumber evidence="2">1.1.1.133</ecNumber>
    </submittedName>
</protein>
<dbReference type="EMBL" id="QWKX01000026">
    <property type="protein sequence ID" value="RIH77462.1"/>
    <property type="molecule type" value="Genomic_DNA"/>
</dbReference>
<feature type="domain" description="RmlD-like substrate binding" evidence="1">
    <location>
        <begin position="1"/>
        <end position="276"/>
    </location>
</feature>
<dbReference type="InterPro" id="IPR029903">
    <property type="entry name" value="RmlD-like-bd"/>
</dbReference>
<dbReference type="AlphaFoldDB" id="A0A399E688"/>